<dbReference type="STRING" id="1183438.GKIL_0919"/>
<name>U5QHL9_GLOK1</name>
<dbReference type="HOGENOM" id="CLU_2193223_0_0_3"/>
<accession>U5QHL9</accession>
<reference evidence="1 2" key="1">
    <citation type="journal article" date="2013" name="PLoS ONE">
        <title>Cultivation and Complete Genome Sequencing of Gloeobacter kilaueensis sp. nov., from a Lava Cave in Kilauea Caldera, Hawai'i.</title>
        <authorList>
            <person name="Saw J.H."/>
            <person name="Schatz M."/>
            <person name="Brown M.V."/>
            <person name="Kunkel D.D."/>
            <person name="Foster J.S."/>
            <person name="Shick H."/>
            <person name="Christensen S."/>
            <person name="Hou S."/>
            <person name="Wan X."/>
            <person name="Donachie S.P."/>
        </authorList>
    </citation>
    <scope>NUCLEOTIDE SEQUENCE [LARGE SCALE GENOMIC DNA]</scope>
    <source>
        <strain evidence="2">JS</strain>
    </source>
</reference>
<gene>
    <name evidence="1" type="ORF">GKIL_0919</name>
</gene>
<evidence type="ECO:0000313" key="1">
    <source>
        <dbReference type="EMBL" id="AGY57165.1"/>
    </source>
</evidence>
<proteinExistence type="predicted"/>
<organism evidence="1 2">
    <name type="scientific">Gloeobacter kilaueensis (strain ATCC BAA-2537 / CCAP 1431/1 / ULC 316 / JS1)</name>
    <dbReference type="NCBI Taxonomy" id="1183438"/>
    <lineage>
        <taxon>Bacteria</taxon>
        <taxon>Bacillati</taxon>
        <taxon>Cyanobacteriota</taxon>
        <taxon>Cyanophyceae</taxon>
        <taxon>Gloeobacterales</taxon>
        <taxon>Gloeobacteraceae</taxon>
        <taxon>Gloeobacter</taxon>
    </lineage>
</organism>
<sequence>MLPVASQHSALAVEVLILAVADLHAARSEAVGKFAAAGRREKEAAARAAAAAAWLESAECARLLDLLEIDSETFRQYCWDLGRYARTAARRLYYMPPRPEGERTESIA</sequence>
<dbReference type="EMBL" id="CP003587">
    <property type="protein sequence ID" value="AGY57165.1"/>
    <property type="molecule type" value="Genomic_DNA"/>
</dbReference>
<dbReference type="AlphaFoldDB" id="U5QHL9"/>
<keyword evidence="2" id="KW-1185">Reference proteome</keyword>
<dbReference type="Proteomes" id="UP000017396">
    <property type="component" value="Chromosome"/>
</dbReference>
<dbReference type="KEGG" id="glj:GKIL_0919"/>
<evidence type="ECO:0000313" key="2">
    <source>
        <dbReference type="Proteomes" id="UP000017396"/>
    </source>
</evidence>
<protein>
    <submittedName>
        <fullName evidence="1">Uncharacterized protein</fullName>
    </submittedName>
</protein>